<dbReference type="Gene3D" id="3.80.10.10">
    <property type="entry name" value="Ribonuclease Inhibitor"/>
    <property type="match status" value="1"/>
</dbReference>
<dbReference type="PANTHER" id="PTHR33414">
    <property type="entry name" value="PROTEIN PLASTID MOVEMENT IMPAIRED 1-RELATED 1"/>
    <property type="match status" value="1"/>
</dbReference>
<proteinExistence type="predicted"/>
<dbReference type="Pfam" id="PF01476">
    <property type="entry name" value="LysM"/>
    <property type="match status" value="1"/>
</dbReference>
<gene>
    <name evidence="2" type="ORF">OLEA9_A104584</name>
</gene>
<evidence type="ECO:0000313" key="2">
    <source>
        <dbReference type="EMBL" id="CAA2987126.1"/>
    </source>
</evidence>
<sequence>MDDLSFLDIRLPYELGFFKEAVVFDAGNNKMTGPVPFSLGCLEKLEVLNFAGNLSYGTVPELLANGMGKKKHSLIKSKVIANSSAPASSQATTTVRPGDTLWSISSRVHGTGAKWKELAALNPHIRNPNVVFPNEKIRLC</sequence>
<comment type="caution">
    <text evidence="2">The sequence shown here is derived from an EMBL/GenBank/DDBJ whole genome shotgun (WGS) entry which is preliminary data.</text>
</comment>
<protein>
    <recommendedName>
        <fullName evidence="1">LysM domain-containing protein</fullName>
    </recommendedName>
</protein>
<dbReference type="SUPFAM" id="SSF52058">
    <property type="entry name" value="L domain-like"/>
    <property type="match status" value="1"/>
</dbReference>
<evidence type="ECO:0000313" key="3">
    <source>
        <dbReference type="Proteomes" id="UP000594638"/>
    </source>
</evidence>
<dbReference type="InterPro" id="IPR039614">
    <property type="entry name" value="PMI1-like"/>
</dbReference>
<feature type="domain" description="LysM" evidence="1">
    <location>
        <begin position="91"/>
        <end position="139"/>
    </location>
</feature>
<dbReference type="Gramene" id="OE9A104584T1">
    <property type="protein sequence ID" value="OE9A104584C1"/>
    <property type="gene ID" value="OE9A104584"/>
</dbReference>
<dbReference type="InterPro" id="IPR036779">
    <property type="entry name" value="LysM_dom_sf"/>
</dbReference>
<dbReference type="Gene3D" id="3.10.350.10">
    <property type="entry name" value="LysM domain"/>
    <property type="match status" value="1"/>
</dbReference>
<reference evidence="2 3" key="1">
    <citation type="submission" date="2019-12" db="EMBL/GenBank/DDBJ databases">
        <authorList>
            <person name="Alioto T."/>
            <person name="Alioto T."/>
            <person name="Gomez Garrido J."/>
        </authorList>
    </citation>
    <scope>NUCLEOTIDE SEQUENCE [LARGE SCALE GENOMIC DNA]</scope>
</reference>
<dbReference type="Proteomes" id="UP000594638">
    <property type="component" value="Unassembled WGS sequence"/>
</dbReference>
<dbReference type="SMART" id="SM00257">
    <property type="entry name" value="LysM"/>
    <property type="match status" value="1"/>
</dbReference>
<dbReference type="PANTHER" id="PTHR33414:SF1">
    <property type="entry name" value="PROTEIN PLASTID MOVEMENT IMPAIRED 1-RELATED 1"/>
    <property type="match status" value="1"/>
</dbReference>
<evidence type="ECO:0000259" key="1">
    <source>
        <dbReference type="PROSITE" id="PS51782"/>
    </source>
</evidence>
<dbReference type="SUPFAM" id="SSF54106">
    <property type="entry name" value="LysM domain"/>
    <property type="match status" value="1"/>
</dbReference>
<dbReference type="OrthoDB" id="2019483at2759"/>
<organism evidence="2 3">
    <name type="scientific">Olea europaea subsp. europaea</name>
    <dbReference type="NCBI Taxonomy" id="158383"/>
    <lineage>
        <taxon>Eukaryota</taxon>
        <taxon>Viridiplantae</taxon>
        <taxon>Streptophyta</taxon>
        <taxon>Embryophyta</taxon>
        <taxon>Tracheophyta</taxon>
        <taxon>Spermatophyta</taxon>
        <taxon>Magnoliopsida</taxon>
        <taxon>eudicotyledons</taxon>
        <taxon>Gunneridae</taxon>
        <taxon>Pentapetalae</taxon>
        <taxon>asterids</taxon>
        <taxon>lamiids</taxon>
        <taxon>Lamiales</taxon>
        <taxon>Oleaceae</taxon>
        <taxon>Oleeae</taxon>
        <taxon>Olea</taxon>
    </lineage>
</organism>
<dbReference type="AlphaFoldDB" id="A0A8S0S7A4"/>
<keyword evidence="3" id="KW-1185">Reference proteome</keyword>
<dbReference type="CDD" id="cd00118">
    <property type="entry name" value="LysM"/>
    <property type="match status" value="1"/>
</dbReference>
<name>A0A8S0S7A4_OLEEU</name>
<dbReference type="PROSITE" id="PS51782">
    <property type="entry name" value="LYSM"/>
    <property type="match status" value="1"/>
</dbReference>
<dbReference type="InterPro" id="IPR018392">
    <property type="entry name" value="LysM"/>
</dbReference>
<accession>A0A8S0S7A4</accession>
<dbReference type="EMBL" id="CACTIH010003904">
    <property type="protein sequence ID" value="CAA2987126.1"/>
    <property type="molecule type" value="Genomic_DNA"/>
</dbReference>
<dbReference type="InterPro" id="IPR032675">
    <property type="entry name" value="LRR_dom_sf"/>
</dbReference>